<dbReference type="Pfam" id="PF01471">
    <property type="entry name" value="PG_binding_1"/>
    <property type="match status" value="4"/>
</dbReference>
<evidence type="ECO:0000259" key="2">
    <source>
        <dbReference type="Pfam" id="PF01471"/>
    </source>
</evidence>
<dbReference type="InterPro" id="IPR036365">
    <property type="entry name" value="PGBD-like_sf"/>
</dbReference>
<evidence type="ECO:0000313" key="4">
    <source>
        <dbReference type="Proteomes" id="UP001163152"/>
    </source>
</evidence>
<dbReference type="Gene3D" id="1.10.101.10">
    <property type="entry name" value="PGBD-like superfamily/PGBD"/>
    <property type="match status" value="4"/>
</dbReference>
<feature type="domain" description="Peptidoglycan binding-like" evidence="2">
    <location>
        <begin position="62"/>
        <end position="117"/>
    </location>
</feature>
<dbReference type="SUPFAM" id="SSF47090">
    <property type="entry name" value="PGBD-like"/>
    <property type="match status" value="4"/>
</dbReference>
<feature type="domain" description="Peptidoglycan binding-like" evidence="2">
    <location>
        <begin position="254"/>
        <end position="310"/>
    </location>
</feature>
<feature type="domain" description="Peptidoglycan binding-like" evidence="2">
    <location>
        <begin position="401"/>
        <end position="442"/>
    </location>
</feature>
<dbReference type="EMBL" id="CP113797">
    <property type="protein sequence ID" value="WAL62528.1"/>
    <property type="molecule type" value="Genomic_DNA"/>
</dbReference>
<organism evidence="3 4">
    <name type="scientific">Thermocoleostomius sinensis A174</name>
    <dbReference type="NCBI Taxonomy" id="2016057"/>
    <lineage>
        <taxon>Bacteria</taxon>
        <taxon>Bacillati</taxon>
        <taxon>Cyanobacteriota</taxon>
        <taxon>Cyanophyceae</taxon>
        <taxon>Oculatellales</taxon>
        <taxon>Oculatellaceae</taxon>
        <taxon>Thermocoleostomius</taxon>
    </lineage>
</organism>
<keyword evidence="4" id="KW-1185">Reference proteome</keyword>
<dbReference type="RefSeq" id="WP_268612868.1">
    <property type="nucleotide sequence ID" value="NZ_CP113797.1"/>
</dbReference>
<feature type="compositionally biased region" description="Polar residues" evidence="1">
    <location>
        <begin position="230"/>
        <end position="240"/>
    </location>
</feature>
<evidence type="ECO:0000256" key="1">
    <source>
        <dbReference type="SAM" id="MobiDB-lite"/>
    </source>
</evidence>
<evidence type="ECO:0000313" key="3">
    <source>
        <dbReference type="EMBL" id="WAL62528.1"/>
    </source>
</evidence>
<gene>
    <name evidence="3" type="ORF">OXH18_11205</name>
</gene>
<dbReference type="InterPro" id="IPR052905">
    <property type="entry name" value="LD-transpeptidase_YkuD-like"/>
</dbReference>
<dbReference type="PANTHER" id="PTHR41533">
    <property type="entry name" value="L,D-TRANSPEPTIDASE HI_1667-RELATED"/>
    <property type="match status" value="1"/>
</dbReference>
<feature type="domain" description="Peptidoglycan binding-like" evidence="2">
    <location>
        <begin position="152"/>
        <end position="206"/>
    </location>
</feature>
<name>A0A9E8ZJT5_9CYAN</name>
<protein>
    <submittedName>
        <fullName evidence="3">Peptidoglycan-binding protein</fullName>
    </submittedName>
</protein>
<sequence length="451" mass="48173">MILVPSLYQSKCQPSFRLGCGFDYVLMLGAFMVVCAASFTMSDGVQAQTGPYPPQREVGYGGEPTINLQRRLSELGYYNGEISGYYGPQTHDAVIRFQQDMGLEPDGIVGPATARALAEWGGSPRSIDEPSGGEPITNRSVAQNTIQLNDEGEQVAELQQRLAELGYYNGDFSGVFDYATEAAVMQFQRNNGLEADGIVGPSTEDTLRRPSEEIQQPIAPSEATREPTDPQASHSTFSSGETVAQGNLLRIGDSGQAVSELQTRLQALGYYQGAVTGTYDATTTAAVIAFQQAQGLTIDGIAGPQVNSALYNPNLYNPNNVVAMTPTSTDPITTPLPDPNATIPGTTVPNVVAMPTSVVPTVPTMPIPTNPQPGLQPPQPQLETQQAQLVLNQNLDEGRYSVAELQRRLRDEGLYSGEISGMMTAETQAAIVAAQRKHGLSPSDLLDTASN</sequence>
<dbReference type="AlphaFoldDB" id="A0A9E8ZJT5"/>
<proteinExistence type="predicted"/>
<dbReference type="PANTHER" id="PTHR41533:SF1">
    <property type="entry name" value="L,D-TRANSPEPTIDASE YCBB-RELATED"/>
    <property type="match status" value="1"/>
</dbReference>
<feature type="region of interest" description="Disordered" evidence="1">
    <location>
        <begin position="194"/>
        <end position="240"/>
    </location>
</feature>
<dbReference type="InterPro" id="IPR002477">
    <property type="entry name" value="Peptidoglycan-bd-like"/>
</dbReference>
<dbReference type="InterPro" id="IPR036366">
    <property type="entry name" value="PGBDSf"/>
</dbReference>
<reference evidence="3" key="1">
    <citation type="submission" date="2022-12" db="EMBL/GenBank/DDBJ databases">
        <title>Polyphasic identification of a Novel Hot-Spring Cyanobacterium Ocullathermofonsia sinensis gen nov. sp. nov. and Genomic Insights on its Adaptations to the Thermal Habitat.</title>
        <authorList>
            <person name="Daroch M."/>
            <person name="Tang J."/>
            <person name="Jiang Y."/>
        </authorList>
    </citation>
    <scope>NUCLEOTIDE SEQUENCE</scope>
    <source>
        <strain evidence="3">PKUAC-SCTA174</strain>
    </source>
</reference>
<dbReference type="Proteomes" id="UP001163152">
    <property type="component" value="Chromosome"/>
</dbReference>
<dbReference type="KEGG" id="tsin:OXH18_11205"/>
<accession>A0A9E8ZJT5</accession>